<dbReference type="OrthoDB" id="1708823at2759"/>
<gene>
    <name evidence="4" type="ORF">METBISCDRAFT_11725</name>
</gene>
<dbReference type="PANTHER" id="PTHR10953:SF162">
    <property type="entry name" value="SUMO-ACTIVATING ENZYME SUBUNIT 1"/>
    <property type="match status" value="1"/>
</dbReference>
<keyword evidence="5" id="KW-1185">Reference proteome</keyword>
<dbReference type="Pfam" id="PF00899">
    <property type="entry name" value="ThiF"/>
    <property type="match status" value="1"/>
</dbReference>
<comment type="subcellular location">
    <subcellularLocation>
        <location evidence="1">Cytoplasm</location>
    </subcellularLocation>
</comment>
<feature type="domain" description="THIF-type NAD/FAD binding fold" evidence="3">
    <location>
        <begin position="20"/>
        <end position="343"/>
    </location>
</feature>
<evidence type="ECO:0000313" key="4">
    <source>
        <dbReference type="EMBL" id="RKP32615.1"/>
    </source>
</evidence>
<proteinExistence type="predicted"/>
<dbReference type="GO" id="GO:0016925">
    <property type="term" value="P:protein sumoylation"/>
    <property type="evidence" value="ECO:0007669"/>
    <property type="project" value="TreeGrafter"/>
</dbReference>
<dbReference type="GO" id="GO:0031510">
    <property type="term" value="C:SUMO activating enzyme complex"/>
    <property type="evidence" value="ECO:0007669"/>
    <property type="project" value="TreeGrafter"/>
</dbReference>
<accession>A0A4P9ZHX1</accession>
<dbReference type="InterPro" id="IPR000594">
    <property type="entry name" value="ThiF_NAD_FAD-bd"/>
</dbReference>
<dbReference type="EMBL" id="ML004430">
    <property type="protein sequence ID" value="RKP32615.1"/>
    <property type="molecule type" value="Genomic_DNA"/>
</dbReference>
<dbReference type="InterPro" id="IPR045886">
    <property type="entry name" value="ThiF/MoeB/HesA"/>
</dbReference>
<evidence type="ECO:0000313" key="5">
    <source>
        <dbReference type="Proteomes" id="UP000268321"/>
    </source>
</evidence>
<dbReference type="AlphaFoldDB" id="A0A4P9ZHX1"/>
<sequence>MFLTDPAPAAALTPDEIALYDRQIRLWGQDMQLRLRATKVLVINLGALATEIVKNLVLGGIHSLEILDASTVREGDFATQFFLPADAQAAQLKLPLVRAGIRKLNPRVNLSICTDTLESKGPEYWRRFDLVVATELTRAQFLKLNDATRALRLPLYVTGLHGLFAYVLADLIEHRSTKDHEFGNQPRKAGTAINAVKKIVHVDPKPADLKETVTIVDTYVPLRDMFSSKKLRQQLRQRQLNKLSGALPLIFALFDIPRPADSEALVDVDLLKKRLIEVCTALDLPPDIVSPEYTELFSRNAYAEFAPSAAIVGGMVAQDVIQYLGGKDSPINNCMIFDGHRFEVPIYYL</sequence>
<dbReference type="SUPFAM" id="SSF69572">
    <property type="entry name" value="Activating enzymes of the ubiquitin-like proteins"/>
    <property type="match status" value="1"/>
</dbReference>
<dbReference type="InterPro" id="IPR035985">
    <property type="entry name" value="Ubiquitin-activating_enz"/>
</dbReference>
<protein>
    <recommendedName>
        <fullName evidence="3">THIF-type NAD/FAD binding fold domain-containing protein</fullName>
    </recommendedName>
</protein>
<name>A0A4P9ZHX1_9ASCO</name>
<evidence type="ECO:0000256" key="2">
    <source>
        <dbReference type="ARBA" id="ARBA00022490"/>
    </source>
</evidence>
<organism evidence="4 5">
    <name type="scientific">Metschnikowia bicuspidata</name>
    <dbReference type="NCBI Taxonomy" id="27322"/>
    <lineage>
        <taxon>Eukaryota</taxon>
        <taxon>Fungi</taxon>
        <taxon>Dikarya</taxon>
        <taxon>Ascomycota</taxon>
        <taxon>Saccharomycotina</taxon>
        <taxon>Pichiomycetes</taxon>
        <taxon>Metschnikowiaceae</taxon>
        <taxon>Metschnikowia</taxon>
    </lineage>
</organism>
<reference evidence="5" key="1">
    <citation type="journal article" date="2018" name="Nat. Microbiol.">
        <title>Leveraging single-cell genomics to expand the fungal tree of life.</title>
        <authorList>
            <person name="Ahrendt S.R."/>
            <person name="Quandt C.A."/>
            <person name="Ciobanu D."/>
            <person name="Clum A."/>
            <person name="Salamov A."/>
            <person name="Andreopoulos B."/>
            <person name="Cheng J.F."/>
            <person name="Woyke T."/>
            <person name="Pelin A."/>
            <person name="Henrissat B."/>
            <person name="Reynolds N.K."/>
            <person name="Benny G.L."/>
            <person name="Smith M.E."/>
            <person name="James T.Y."/>
            <person name="Grigoriev I.V."/>
        </authorList>
    </citation>
    <scope>NUCLEOTIDE SEQUENCE [LARGE SCALE GENOMIC DNA]</scope>
    <source>
        <strain evidence="5">Baker2002</strain>
    </source>
</reference>
<keyword evidence="2" id="KW-0963">Cytoplasm</keyword>
<dbReference type="PANTHER" id="PTHR10953">
    <property type="entry name" value="UBIQUITIN-ACTIVATING ENZYME E1"/>
    <property type="match status" value="1"/>
</dbReference>
<evidence type="ECO:0000256" key="1">
    <source>
        <dbReference type="ARBA" id="ARBA00004496"/>
    </source>
</evidence>
<dbReference type="GO" id="GO:0019948">
    <property type="term" value="F:SUMO activating enzyme activity"/>
    <property type="evidence" value="ECO:0007669"/>
    <property type="project" value="TreeGrafter"/>
</dbReference>
<evidence type="ECO:0000259" key="3">
    <source>
        <dbReference type="Pfam" id="PF00899"/>
    </source>
</evidence>
<dbReference type="Proteomes" id="UP000268321">
    <property type="component" value="Unassembled WGS sequence"/>
</dbReference>
<dbReference type="GO" id="GO:0005737">
    <property type="term" value="C:cytoplasm"/>
    <property type="evidence" value="ECO:0007669"/>
    <property type="project" value="UniProtKB-SubCell"/>
</dbReference>
<dbReference type="Gene3D" id="3.40.50.720">
    <property type="entry name" value="NAD(P)-binding Rossmann-like Domain"/>
    <property type="match status" value="1"/>
</dbReference>